<evidence type="ECO:0000256" key="4">
    <source>
        <dbReference type="ARBA" id="ARBA00011903"/>
    </source>
</evidence>
<keyword evidence="5" id="KW-1003">Cell membrane</keyword>
<accession>A0A927GCA4</accession>
<keyword evidence="13 17" id="KW-0472">Membrane</keyword>
<proteinExistence type="inferred from homology"/>
<sequence length="790" mass="89013">MISNNDSFLAEDQDHDFDLLSYLLGYLRYWYWFLLTVAICLIGAYFYLKRITPIYKVFATLLIKDEQSPRKANDVVEDFTATANKRIENEIVLLKSRALIGKVVDDLNLTISYWTEGRSRDVELYDDCPIKLNTTDVTGYAYGNPMFVVCLSDNRYRLLDPEKKQIGIFDYGAPVVSPYGRFRIFRKDKKPVVINTPIKISFADHDGIVDALIGSIAISQLNEYSSFLSLSVETALIDKGKAILSKLLEEYAFTSLADKNREATNTLRFIEERLKLVTAELGSVEQAVELYRRTKGITELSSETTLFLQKAQENDSKLNEVDIQLNVLDGIERYVNGANVNNVAPATLMVNDPVLNAYMAQLMELEVERSKLAQSVQPGNTYLETVKSQMNNVKQAIKENLNNQKNNLLVTKNSLLASKSRIDETILSVPRKERELVGIKRQAGIKENLYLMLLQKREETALSYASTVTDSRVVDVPYASGGQISPNRQNIFLAAIMIGLLIPIAFIMGRNLVTTTVQSKKEIERKSGLKVFGEVGINPKKEGTIIDIRSRSFVSEQIRSIRSNLQYLVSNNPHSGGRTILITSSTGSEGKSFLTLNIAISLAALNKQVLILGMDLRKPKINHYLNISNRVGISDYLIGKVNAEDIIQATSIDNVFIAPSGPIPPNPSELLDNIRTRNIIDQFRLSYDFILLDTPPYSLVTDASLLAPYSDVCFYLVRHEKTPKIYLSHIADLHNQKIFKSVNIIFNAVNYKNSPDYGYGYVYGYGKEGYYGVSSAKKGFFRRMFNRSHD</sequence>
<evidence type="ECO:0000259" key="19">
    <source>
        <dbReference type="Pfam" id="PF13614"/>
    </source>
</evidence>
<dbReference type="SUPFAM" id="SSF52540">
    <property type="entry name" value="P-loop containing nucleoside triphosphate hydrolases"/>
    <property type="match status" value="1"/>
</dbReference>
<dbReference type="AlphaFoldDB" id="A0A927GCA4"/>
<dbReference type="InterPro" id="IPR050445">
    <property type="entry name" value="Bact_polysacc_biosynth/exp"/>
</dbReference>
<evidence type="ECO:0000256" key="5">
    <source>
        <dbReference type="ARBA" id="ARBA00022475"/>
    </source>
</evidence>
<evidence type="ECO:0000256" key="10">
    <source>
        <dbReference type="ARBA" id="ARBA00022777"/>
    </source>
</evidence>
<evidence type="ECO:0000256" key="13">
    <source>
        <dbReference type="ARBA" id="ARBA00023136"/>
    </source>
</evidence>
<evidence type="ECO:0000256" key="6">
    <source>
        <dbReference type="ARBA" id="ARBA00022519"/>
    </source>
</evidence>
<dbReference type="GO" id="GO:0005524">
    <property type="term" value="F:ATP binding"/>
    <property type="evidence" value="ECO:0007669"/>
    <property type="project" value="UniProtKB-KW"/>
</dbReference>
<keyword evidence="7 21" id="KW-0808">Transferase</keyword>
<dbReference type="GO" id="GO:0005886">
    <property type="term" value="C:plasma membrane"/>
    <property type="evidence" value="ECO:0007669"/>
    <property type="project" value="UniProtKB-SubCell"/>
</dbReference>
<dbReference type="InterPro" id="IPR003856">
    <property type="entry name" value="LPS_length_determ_N"/>
</dbReference>
<dbReference type="InterPro" id="IPR032807">
    <property type="entry name" value="GNVR"/>
</dbReference>
<dbReference type="InterPro" id="IPR025669">
    <property type="entry name" value="AAA_dom"/>
</dbReference>
<evidence type="ECO:0000313" key="22">
    <source>
        <dbReference type="Proteomes" id="UP000653797"/>
    </source>
</evidence>
<comment type="catalytic activity">
    <reaction evidence="15">
        <text>L-tyrosyl-[protein] + ATP = O-phospho-L-tyrosyl-[protein] + ADP + H(+)</text>
        <dbReference type="Rhea" id="RHEA:10596"/>
        <dbReference type="Rhea" id="RHEA-COMP:10136"/>
        <dbReference type="Rhea" id="RHEA-COMP:20101"/>
        <dbReference type="ChEBI" id="CHEBI:15378"/>
        <dbReference type="ChEBI" id="CHEBI:30616"/>
        <dbReference type="ChEBI" id="CHEBI:46858"/>
        <dbReference type="ChEBI" id="CHEBI:61978"/>
        <dbReference type="ChEBI" id="CHEBI:456216"/>
        <dbReference type="EC" id="2.7.10.2"/>
    </reaction>
</comment>
<feature type="transmembrane region" description="Helical" evidence="17">
    <location>
        <begin position="29"/>
        <end position="48"/>
    </location>
</feature>
<protein>
    <recommendedName>
        <fullName evidence="4">non-specific protein-tyrosine kinase</fullName>
        <ecNumber evidence="4">2.7.10.2</ecNumber>
    </recommendedName>
</protein>
<keyword evidence="12 17" id="KW-1133">Transmembrane helix</keyword>
<keyword evidence="14" id="KW-0829">Tyrosine-protein kinase</keyword>
<evidence type="ECO:0000256" key="1">
    <source>
        <dbReference type="ARBA" id="ARBA00004429"/>
    </source>
</evidence>
<evidence type="ECO:0000256" key="7">
    <source>
        <dbReference type="ARBA" id="ARBA00022679"/>
    </source>
</evidence>
<evidence type="ECO:0000256" key="8">
    <source>
        <dbReference type="ARBA" id="ARBA00022692"/>
    </source>
</evidence>
<dbReference type="Pfam" id="PF13614">
    <property type="entry name" value="AAA_31"/>
    <property type="match status" value="1"/>
</dbReference>
<comment type="caution">
    <text evidence="21">The sequence shown here is derived from an EMBL/GenBank/DDBJ whole genome shotgun (WGS) entry which is preliminary data.</text>
</comment>
<dbReference type="Proteomes" id="UP000653797">
    <property type="component" value="Unassembled WGS sequence"/>
</dbReference>
<evidence type="ECO:0000256" key="16">
    <source>
        <dbReference type="SAM" id="Coils"/>
    </source>
</evidence>
<name>A0A927GCA4_9BACT</name>
<keyword evidence="10" id="KW-0418">Kinase</keyword>
<dbReference type="PANTHER" id="PTHR32309:SF13">
    <property type="entry name" value="FERRIC ENTEROBACTIN TRANSPORT PROTEIN FEPE"/>
    <property type="match status" value="1"/>
</dbReference>
<dbReference type="Pfam" id="PF02706">
    <property type="entry name" value="Wzz"/>
    <property type="match status" value="1"/>
</dbReference>
<comment type="subcellular location">
    <subcellularLocation>
        <location evidence="1">Cell inner membrane</location>
        <topology evidence="1">Multi-pass membrane protein</topology>
    </subcellularLocation>
</comment>
<feature type="domain" description="AAA" evidence="19">
    <location>
        <begin position="578"/>
        <end position="706"/>
    </location>
</feature>
<keyword evidence="16" id="KW-0175">Coiled coil</keyword>
<dbReference type="RefSeq" id="WP_191038191.1">
    <property type="nucleotide sequence ID" value="NZ_JACXAA010000002.1"/>
</dbReference>
<evidence type="ECO:0000259" key="18">
    <source>
        <dbReference type="Pfam" id="PF02706"/>
    </source>
</evidence>
<keyword evidence="11" id="KW-0067">ATP-binding</keyword>
<evidence type="ECO:0000256" key="17">
    <source>
        <dbReference type="SAM" id="Phobius"/>
    </source>
</evidence>
<gene>
    <name evidence="21" type="ORF">IC230_06640</name>
</gene>
<dbReference type="Gene3D" id="3.40.50.300">
    <property type="entry name" value="P-loop containing nucleotide triphosphate hydrolases"/>
    <property type="match status" value="1"/>
</dbReference>
<dbReference type="Pfam" id="PF13807">
    <property type="entry name" value="GNVR"/>
    <property type="match status" value="1"/>
</dbReference>
<evidence type="ECO:0000256" key="14">
    <source>
        <dbReference type="ARBA" id="ARBA00023137"/>
    </source>
</evidence>
<feature type="domain" description="Tyrosine-protein kinase G-rich" evidence="20">
    <location>
        <begin position="433"/>
        <end position="511"/>
    </location>
</feature>
<organism evidence="21 22">
    <name type="scientific">Spirosoma validum</name>
    <dbReference type="NCBI Taxonomy" id="2771355"/>
    <lineage>
        <taxon>Bacteria</taxon>
        <taxon>Pseudomonadati</taxon>
        <taxon>Bacteroidota</taxon>
        <taxon>Cytophagia</taxon>
        <taxon>Cytophagales</taxon>
        <taxon>Cytophagaceae</taxon>
        <taxon>Spirosoma</taxon>
    </lineage>
</organism>
<dbReference type="EMBL" id="JACXAA010000002">
    <property type="protein sequence ID" value="MBD2752557.1"/>
    <property type="molecule type" value="Genomic_DNA"/>
</dbReference>
<evidence type="ECO:0000256" key="15">
    <source>
        <dbReference type="ARBA" id="ARBA00051245"/>
    </source>
</evidence>
<dbReference type="GO" id="GO:0004715">
    <property type="term" value="F:non-membrane spanning protein tyrosine kinase activity"/>
    <property type="evidence" value="ECO:0007669"/>
    <property type="project" value="UniProtKB-EC"/>
</dbReference>
<keyword evidence="22" id="KW-1185">Reference proteome</keyword>
<keyword evidence="8 17" id="KW-0812">Transmembrane</keyword>
<evidence type="ECO:0000256" key="3">
    <source>
        <dbReference type="ARBA" id="ARBA00008883"/>
    </source>
</evidence>
<feature type="domain" description="Polysaccharide chain length determinant N-terminal" evidence="18">
    <location>
        <begin position="16"/>
        <end position="107"/>
    </location>
</feature>
<evidence type="ECO:0000256" key="9">
    <source>
        <dbReference type="ARBA" id="ARBA00022741"/>
    </source>
</evidence>
<keyword evidence="6" id="KW-0997">Cell inner membrane</keyword>
<evidence type="ECO:0000256" key="12">
    <source>
        <dbReference type="ARBA" id="ARBA00022989"/>
    </source>
</evidence>
<dbReference type="EC" id="2.7.10.2" evidence="4"/>
<keyword evidence="9" id="KW-0547">Nucleotide-binding</keyword>
<comment type="similarity">
    <text evidence="3">Belongs to the etk/wzc family.</text>
</comment>
<evidence type="ECO:0000256" key="2">
    <source>
        <dbReference type="ARBA" id="ARBA00007316"/>
    </source>
</evidence>
<dbReference type="CDD" id="cd05387">
    <property type="entry name" value="BY-kinase"/>
    <property type="match status" value="1"/>
</dbReference>
<dbReference type="InterPro" id="IPR005702">
    <property type="entry name" value="Wzc-like_C"/>
</dbReference>
<feature type="transmembrane region" description="Helical" evidence="17">
    <location>
        <begin position="491"/>
        <end position="509"/>
    </location>
</feature>
<evidence type="ECO:0000259" key="20">
    <source>
        <dbReference type="Pfam" id="PF13807"/>
    </source>
</evidence>
<dbReference type="InterPro" id="IPR027417">
    <property type="entry name" value="P-loop_NTPase"/>
</dbReference>
<dbReference type="NCBIfam" id="TIGR01007">
    <property type="entry name" value="eps_fam"/>
    <property type="match status" value="1"/>
</dbReference>
<comment type="similarity">
    <text evidence="2">Belongs to the CpsD/CapB family.</text>
</comment>
<feature type="coiled-coil region" evidence="16">
    <location>
        <begin position="355"/>
        <end position="407"/>
    </location>
</feature>
<evidence type="ECO:0000256" key="11">
    <source>
        <dbReference type="ARBA" id="ARBA00022840"/>
    </source>
</evidence>
<reference evidence="21" key="1">
    <citation type="submission" date="2020-09" db="EMBL/GenBank/DDBJ databases">
        <authorList>
            <person name="Kim M.K."/>
        </authorList>
    </citation>
    <scope>NUCLEOTIDE SEQUENCE</scope>
    <source>
        <strain evidence="21">BT704</strain>
    </source>
</reference>
<evidence type="ECO:0000313" key="21">
    <source>
        <dbReference type="EMBL" id="MBD2752557.1"/>
    </source>
</evidence>
<dbReference type="PANTHER" id="PTHR32309">
    <property type="entry name" value="TYROSINE-PROTEIN KINASE"/>
    <property type="match status" value="1"/>
</dbReference>